<evidence type="ECO:0000256" key="1">
    <source>
        <dbReference type="SAM" id="MobiDB-lite"/>
    </source>
</evidence>
<dbReference type="Gene3D" id="2.70.50.70">
    <property type="match status" value="1"/>
</dbReference>
<dbReference type="CDD" id="cd13833">
    <property type="entry name" value="HU_IHF_like"/>
    <property type="match status" value="1"/>
</dbReference>
<dbReference type="RefSeq" id="WP_118402250.1">
    <property type="nucleotide sequence ID" value="NZ_JADNFX010000027.1"/>
</dbReference>
<comment type="caution">
    <text evidence="4">The sequence shown here is derived from an EMBL/GenBank/DDBJ whole genome shotgun (WGS) entry which is preliminary data.</text>
</comment>
<sequence length="267" mass="28061">MANEIKYQINGQLADNTVTADNKEDMILVPVSIGSADENRIIAELKAEDSGLREETIRHVFDLQKRVIKRMLMTGINVNTGLYYASVAFRGVIENSTWNPAKNSIVVNFNVGADLREAIKATTVGIIGEKGSAMYIGGVQDASTRAQDASATAGRAFTLTGSKLKVAGTDPAVGITLKSSGGTETKVTEDLWVTNDPSKLTFIIPASLADGTYELKVTTQFGGNSKTLLKAPRSVMKTIYIGEAPEGGGESGGSGEGGGGLDENPLG</sequence>
<dbReference type="Proteomes" id="UP000283341">
    <property type="component" value="Unassembled WGS sequence"/>
</dbReference>
<dbReference type="EMBL" id="QRVJ01000004">
    <property type="protein sequence ID" value="RGS38269.1"/>
    <property type="molecule type" value="Genomic_DNA"/>
</dbReference>
<feature type="domain" description="Bvu-2165-like IHF-HU-like DNA-binding" evidence="3">
    <location>
        <begin position="12"/>
        <end position="126"/>
    </location>
</feature>
<dbReference type="InterPro" id="IPR049893">
    <property type="entry name" value="Bvu_2165-like_IHF-HU-DNA_bdg"/>
</dbReference>
<dbReference type="AlphaFoldDB" id="A0A412IKV8"/>
<evidence type="ECO:0000313" key="4">
    <source>
        <dbReference type="EMBL" id="RGS38269.1"/>
    </source>
</evidence>
<name>A0A412IKV8_9BACE</name>
<dbReference type="Pfam" id="PF14848">
    <property type="entry name" value="HU-DNA_bdg"/>
    <property type="match status" value="1"/>
</dbReference>
<gene>
    <name evidence="4" type="ORF">DWX97_07915</name>
</gene>
<feature type="domain" description="DUF4469" evidence="2">
    <location>
        <begin position="135"/>
        <end position="234"/>
    </location>
</feature>
<dbReference type="Pfam" id="PF14734">
    <property type="entry name" value="DUF4469"/>
    <property type="match status" value="1"/>
</dbReference>
<protein>
    <submittedName>
        <fullName evidence="4">DUF4469 domain-containing protein</fullName>
    </submittedName>
</protein>
<evidence type="ECO:0000313" key="5">
    <source>
        <dbReference type="Proteomes" id="UP000283341"/>
    </source>
</evidence>
<reference evidence="4 5" key="1">
    <citation type="submission" date="2018-08" db="EMBL/GenBank/DDBJ databases">
        <title>A genome reference for cultivated species of the human gut microbiota.</title>
        <authorList>
            <person name="Zou Y."/>
            <person name="Xue W."/>
            <person name="Luo G."/>
        </authorList>
    </citation>
    <scope>NUCLEOTIDE SEQUENCE [LARGE SCALE GENOMIC DNA]</scope>
    <source>
        <strain evidence="4 5">AF22-3AC</strain>
    </source>
</reference>
<feature type="region of interest" description="Disordered" evidence="1">
    <location>
        <begin position="243"/>
        <end position="267"/>
    </location>
</feature>
<accession>A0A412IKV8</accession>
<dbReference type="CDD" id="cd12843">
    <property type="entry name" value="Bvu_2165_C_like"/>
    <property type="match status" value="1"/>
</dbReference>
<organism evidence="4 5">
    <name type="scientific">Bacteroides cellulosilyticus</name>
    <dbReference type="NCBI Taxonomy" id="246787"/>
    <lineage>
        <taxon>Bacteria</taxon>
        <taxon>Pseudomonadati</taxon>
        <taxon>Bacteroidota</taxon>
        <taxon>Bacteroidia</taxon>
        <taxon>Bacteroidales</taxon>
        <taxon>Bacteroidaceae</taxon>
        <taxon>Bacteroides</taxon>
    </lineage>
</organism>
<evidence type="ECO:0000259" key="2">
    <source>
        <dbReference type="Pfam" id="PF14734"/>
    </source>
</evidence>
<evidence type="ECO:0000259" key="3">
    <source>
        <dbReference type="Pfam" id="PF14848"/>
    </source>
</evidence>
<proteinExistence type="predicted"/>
<dbReference type="InterPro" id="IPR027824">
    <property type="entry name" value="DUF4469"/>
</dbReference>
<feature type="compositionally biased region" description="Gly residues" evidence="1">
    <location>
        <begin position="245"/>
        <end position="261"/>
    </location>
</feature>